<comment type="pathway">
    <text evidence="2">Protein modification; protein glycosylation.</text>
</comment>
<keyword evidence="8" id="KW-0333">Golgi apparatus</keyword>
<evidence type="ECO:0000256" key="7">
    <source>
        <dbReference type="ARBA" id="ARBA00022989"/>
    </source>
</evidence>
<evidence type="ECO:0008006" key="12">
    <source>
        <dbReference type="Google" id="ProtNLM"/>
    </source>
</evidence>
<evidence type="ECO:0000313" key="10">
    <source>
        <dbReference type="EMBL" id="QSZ32368.1"/>
    </source>
</evidence>
<accession>A0A8A3PBA3</accession>
<dbReference type="Proteomes" id="UP000672032">
    <property type="component" value="Chromosome 3"/>
</dbReference>
<keyword evidence="4" id="KW-0808">Transferase</keyword>
<evidence type="ECO:0000256" key="4">
    <source>
        <dbReference type="ARBA" id="ARBA00022679"/>
    </source>
</evidence>
<evidence type="ECO:0000313" key="11">
    <source>
        <dbReference type="Proteomes" id="UP000672032"/>
    </source>
</evidence>
<comment type="subcellular location">
    <subcellularLocation>
        <location evidence="1">Golgi apparatus membrane</location>
        <topology evidence="1">Single-pass type II membrane protein</topology>
    </subcellularLocation>
</comment>
<dbReference type="PANTHER" id="PTHR31646">
    <property type="entry name" value="ALPHA-1,2-MANNOSYLTRANSFERASE MNN2"/>
    <property type="match status" value="1"/>
</dbReference>
<evidence type="ECO:0000256" key="9">
    <source>
        <dbReference type="ARBA" id="ARBA00023136"/>
    </source>
</evidence>
<dbReference type="PANTHER" id="PTHR31646:SF1">
    <property type="entry name" value="ALPHA-1,2-MANNOSYLTRANSFERASE MNN2"/>
    <property type="match status" value="1"/>
</dbReference>
<dbReference type="Pfam" id="PF11051">
    <property type="entry name" value="Mannosyl_trans3"/>
    <property type="match status" value="1"/>
</dbReference>
<keyword evidence="11" id="KW-1185">Reference proteome</keyword>
<evidence type="ECO:0000256" key="2">
    <source>
        <dbReference type="ARBA" id="ARBA00004922"/>
    </source>
</evidence>
<dbReference type="SUPFAM" id="SSF53448">
    <property type="entry name" value="Nucleotide-diphospho-sugar transferases"/>
    <property type="match status" value="1"/>
</dbReference>
<dbReference type="GO" id="GO:0000026">
    <property type="term" value="F:alpha-1,2-mannosyltransferase activity"/>
    <property type="evidence" value="ECO:0007669"/>
    <property type="project" value="TreeGrafter"/>
</dbReference>
<dbReference type="InterPro" id="IPR022751">
    <property type="entry name" value="Alpha_mannosyltransferase"/>
</dbReference>
<evidence type="ECO:0000256" key="6">
    <source>
        <dbReference type="ARBA" id="ARBA00022968"/>
    </source>
</evidence>
<protein>
    <recommendedName>
        <fullName evidence="12">Glycosyltransferase family 71 protein</fullName>
    </recommendedName>
</protein>
<evidence type="ECO:0000256" key="3">
    <source>
        <dbReference type="ARBA" id="ARBA00009105"/>
    </source>
</evidence>
<dbReference type="InterPro" id="IPR029044">
    <property type="entry name" value="Nucleotide-diphossugar_trans"/>
</dbReference>
<keyword evidence="7" id="KW-1133">Transmembrane helix</keyword>
<reference evidence="10" key="1">
    <citation type="submission" date="2020-10" db="EMBL/GenBank/DDBJ databases">
        <title>Genome Sequence of Monilinia vaccinii-corymbosi Sheds Light on Mummy Berry Disease Infection of Blueberry and Mating Type.</title>
        <authorList>
            <person name="Yow A.G."/>
            <person name="Zhang Y."/>
            <person name="Bansal K."/>
            <person name="Eacker S.M."/>
            <person name="Sullivan S."/>
            <person name="Liachko I."/>
            <person name="Cubeta M.A."/>
            <person name="Rollins J.A."/>
            <person name="Ashrafi H."/>
        </authorList>
    </citation>
    <scope>NUCLEOTIDE SEQUENCE</scope>
    <source>
        <strain evidence="10">RL-1</strain>
    </source>
</reference>
<proteinExistence type="inferred from homology"/>
<keyword evidence="6" id="KW-0735">Signal-anchor</keyword>
<dbReference type="GO" id="GO:0046354">
    <property type="term" value="P:mannan biosynthetic process"/>
    <property type="evidence" value="ECO:0007669"/>
    <property type="project" value="TreeGrafter"/>
</dbReference>
<dbReference type="EMBL" id="CP063407">
    <property type="protein sequence ID" value="QSZ32368.1"/>
    <property type="molecule type" value="Genomic_DNA"/>
</dbReference>
<name>A0A8A3PBA3_9HELO</name>
<keyword evidence="5" id="KW-0812">Transmembrane</keyword>
<gene>
    <name evidence="10" type="ORF">DSL72_001942</name>
</gene>
<evidence type="ECO:0000256" key="5">
    <source>
        <dbReference type="ARBA" id="ARBA00022692"/>
    </source>
</evidence>
<dbReference type="AlphaFoldDB" id="A0A8A3PBA3"/>
<organism evidence="10 11">
    <name type="scientific">Monilinia vaccinii-corymbosi</name>
    <dbReference type="NCBI Taxonomy" id="61207"/>
    <lineage>
        <taxon>Eukaryota</taxon>
        <taxon>Fungi</taxon>
        <taxon>Dikarya</taxon>
        <taxon>Ascomycota</taxon>
        <taxon>Pezizomycotina</taxon>
        <taxon>Leotiomycetes</taxon>
        <taxon>Helotiales</taxon>
        <taxon>Sclerotiniaceae</taxon>
        <taxon>Monilinia</taxon>
    </lineage>
</organism>
<comment type="similarity">
    <text evidence="3">Belongs to the MNN1/MNT family.</text>
</comment>
<dbReference type="GO" id="GO:0000139">
    <property type="term" value="C:Golgi membrane"/>
    <property type="evidence" value="ECO:0007669"/>
    <property type="project" value="UniProtKB-SubCell"/>
</dbReference>
<keyword evidence="9" id="KW-0472">Membrane</keyword>
<dbReference type="OrthoDB" id="430354at2759"/>
<evidence type="ECO:0000256" key="8">
    <source>
        <dbReference type="ARBA" id="ARBA00023034"/>
    </source>
</evidence>
<evidence type="ECO:0000256" key="1">
    <source>
        <dbReference type="ARBA" id="ARBA00004323"/>
    </source>
</evidence>
<sequence>MLASSRSKRGVTLIVTLIFIFYLTFRDKPWSLETPIFLREPLDTFGMSATHPAPSSLTNVFQPINILNSAEVAQIANLIRQLNTLGPPALTKPAACTGRTLAIEDVTNDTERRDVTPVSDEQVAQARKAHTRVVDMIRKSSHSVPYKAHTRGIVTVAGGRYTGALLVTLRMLRRTNSTLPVQVFMPTAGDYDQNTCEVILPSLNARCVMIPQYEGLSIAKFQYKIFAVLLSSFEEVLFLDADNFPIVDPAAWMGASVFKDTGYVLVRAFLSPHQGFNASILKLQFGNARFLILDYFIWDAELYSFKHARRFLPPPKAFAAPRETQSLTLTQWPDFWWATASPHYFQVANHPTPSLLSLGTTESGQLIISKRTHSDVLLLALYYNIFGPPFYYPLLTQCDAGQGDKETWLYAVLALGKRYYQVKQKTGILGYHSDDGFHGASMTQQNPQDDYSTYRQEREHEHALFRDDDAPDAVFLHHNLVKLSPVEMVAWVRANPGRRMWGGKKGTVARFGVDLEGAVWEELVRVACGYGDGLVGWNQDVCGVLMENWRGIVWKEALEERAG</sequence>